<dbReference type="GO" id="GO:0003747">
    <property type="term" value="F:translation release factor activity"/>
    <property type="evidence" value="ECO:0007669"/>
    <property type="project" value="InterPro"/>
</dbReference>
<dbReference type="EC" id="3.1.1.29" evidence="3"/>
<keyword evidence="4" id="KW-1185">Reference proteome</keyword>
<dbReference type="OrthoDB" id="9815709at2"/>
<evidence type="ECO:0000256" key="1">
    <source>
        <dbReference type="ARBA" id="ARBA00010835"/>
    </source>
</evidence>
<dbReference type="EMBL" id="QYUN01000003">
    <property type="protein sequence ID" value="RJF96760.1"/>
    <property type="molecule type" value="Genomic_DNA"/>
</dbReference>
<dbReference type="AlphaFoldDB" id="A0A418WVP7"/>
<evidence type="ECO:0000313" key="4">
    <source>
        <dbReference type="Proteomes" id="UP000285190"/>
    </source>
</evidence>
<dbReference type="PANTHER" id="PTHR47814">
    <property type="entry name" value="PEPTIDYL-TRNA HYDROLASE ARFB"/>
    <property type="match status" value="1"/>
</dbReference>
<sequence length="224" mass="25055">MRDCVNTEAENAQQPAFPGRACGAAWCRPALFRCAISFAARIGQAHQAKRALPVIRPSVAALSLRHSSTTTDTLSRAEVIECSPCRQGIHIIRTPLIPENEIEFIAIRAQGAGGQNVNKVSSAIHLRFDIRASSLPDHLKERLLALSDQRITKDGVVIIKAQTHRSQEKNKEEAYRRLQEMVASIAVLPRERRPTKPTRSSQKKRLEVKNTRGEIKAMRRKILD</sequence>
<accession>A0A418WVP7</accession>
<feature type="domain" description="Prokaryotic-type class I peptide chain release factors" evidence="2">
    <location>
        <begin position="108"/>
        <end position="124"/>
    </location>
</feature>
<name>A0A418WVP7_9BURK</name>
<reference evidence="3 4" key="1">
    <citation type="submission" date="2018-09" db="EMBL/GenBank/DDBJ databases">
        <authorList>
            <person name="Zhu H."/>
        </authorList>
    </citation>
    <scope>NUCLEOTIDE SEQUENCE [LARGE SCALE GENOMIC DNA]</scope>
    <source>
        <strain evidence="3 4">K2R10-39</strain>
    </source>
</reference>
<dbReference type="GO" id="GO:0043022">
    <property type="term" value="F:ribosome binding"/>
    <property type="evidence" value="ECO:0007669"/>
    <property type="project" value="TreeGrafter"/>
</dbReference>
<dbReference type="Gene3D" id="3.30.160.20">
    <property type="match status" value="1"/>
</dbReference>
<dbReference type="PANTHER" id="PTHR47814:SF1">
    <property type="entry name" value="PEPTIDYL-TRNA HYDROLASE ARFB"/>
    <property type="match status" value="1"/>
</dbReference>
<dbReference type="InterPro" id="IPR000352">
    <property type="entry name" value="Pep_chain_release_fac_I"/>
</dbReference>
<dbReference type="PROSITE" id="PS00745">
    <property type="entry name" value="RF_PROK_I"/>
    <property type="match status" value="1"/>
</dbReference>
<proteinExistence type="inferred from homology"/>
<dbReference type="GO" id="GO:0004045">
    <property type="term" value="F:peptidyl-tRNA hydrolase activity"/>
    <property type="evidence" value="ECO:0007669"/>
    <property type="project" value="UniProtKB-EC"/>
</dbReference>
<comment type="caution">
    <text evidence="3">The sequence shown here is derived from an EMBL/GenBank/DDBJ whole genome shotgun (WGS) entry which is preliminary data.</text>
</comment>
<keyword evidence="3" id="KW-0378">Hydrolase</keyword>
<evidence type="ECO:0000313" key="3">
    <source>
        <dbReference type="EMBL" id="RJF96760.1"/>
    </source>
</evidence>
<evidence type="ECO:0000259" key="2">
    <source>
        <dbReference type="PROSITE" id="PS00745"/>
    </source>
</evidence>
<dbReference type="Pfam" id="PF00472">
    <property type="entry name" value="RF-1"/>
    <property type="match status" value="1"/>
</dbReference>
<dbReference type="InterPro" id="IPR045853">
    <property type="entry name" value="Pep_chain_release_fac_I_sf"/>
</dbReference>
<comment type="similarity">
    <text evidence="1">Belongs to the prokaryotic/mitochondrial release factor family.</text>
</comment>
<protein>
    <submittedName>
        <fullName evidence="3">Aminoacyl-tRNA hydrolase</fullName>
        <ecNumber evidence="3">3.1.1.29</ecNumber>
    </submittedName>
</protein>
<dbReference type="Proteomes" id="UP000285190">
    <property type="component" value="Unassembled WGS sequence"/>
</dbReference>
<dbReference type="NCBIfam" id="NF006718">
    <property type="entry name" value="PRK09256.1"/>
    <property type="match status" value="1"/>
</dbReference>
<dbReference type="GO" id="GO:0072344">
    <property type="term" value="P:rescue of stalled ribosome"/>
    <property type="evidence" value="ECO:0007669"/>
    <property type="project" value="TreeGrafter"/>
</dbReference>
<gene>
    <name evidence="3" type="ORF">D3870_20415</name>
</gene>
<organism evidence="3 4">
    <name type="scientific">Noviherbaspirillum cavernae</name>
    <dbReference type="NCBI Taxonomy" id="2320862"/>
    <lineage>
        <taxon>Bacteria</taxon>
        <taxon>Pseudomonadati</taxon>
        <taxon>Pseudomonadota</taxon>
        <taxon>Betaproteobacteria</taxon>
        <taxon>Burkholderiales</taxon>
        <taxon>Oxalobacteraceae</taxon>
        <taxon>Noviherbaspirillum</taxon>
    </lineage>
</organism>
<dbReference type="SUPFAM" id="SSF75620">
    <property type="entry name" value="Release factor"/>
    <property type="match status" value="1"/>
</dbReference>